<keyword evidence="3" id="KW-1185">Reference proteome</keyword>
<dbReference type="InterPro" id="IPR045794">
    <property type="entry name" value="Trypco1"/>
</dbReference>
<protein>
    <submittedName>
        <fullName evidence="2">CU044_2847 family protein</fullName>
    </submittedName>
</protein>
<dbReference type="NCBIfam" id="NF041216">
    <property type="entry name" value="CU044_2847_fam"/>
    <property type="match status" value="1"/>
</dbReference>
<evidence type="ECO:0000313" key="2">
    <source>
        <dbReference type="EMBL" id="MFC7275370.1"/>
    </source>
</evidence>
<dbReference type="RefSeq" id="WP_378968391.1">
    <property type="nucleotide sequence ID" value="NZ_JBHTBJ010000009.1"/>
</dbReference>
<dbReference type="Proteomes" id="UP001596548">
    <property type="component" value="Unassembled WGS sequence"/>
</dbReference>
<accession>A0ABW2HS87</accession>
<evidence type="ECO:0000259" key="1">
    <source>
        <dbReference type="Pfam" id="PF19493"/>
    </source>
</evidence>
<proteinExistence type="predicted"/>
<gene>
    <name evidence="2" type="ORF">ACFQS1_15385</name>
</gene>
<dbReference type="EMBL" id="JBHTBJ010000009">
    <property type="protein sequence ID" value="MFC7275370.1"/>
    <property type="molecule type" value="Genomic_DNA"/>
</dbReference>
<comment type="caution">
    <text evidence="2">The sequence shown here is derived from an EMBL/GenBank/DDBJ whole genome shotgun (WGS) entry which is preliminary data.</text>
</comment>
<reference evidence="3" key="1">
    <citation type="journal article" date="2019" name="Int. J. Syst. Evol. Microbiol.">
        <title>The Global Catalogue of Microorganisms (GCM) 10K type strain sequencing project: providing services to taxonomists for standard genome sequencing and annotation.</title>
        <authorList>
            <consortium name="The Broad Institute Genomics Platform"/>
            <consortium name="The Broad Institute Genome Sequencing Center for Infectious Disease"/>
            <person name="Wu L."/>
            <person name="Ma J."/>
        </authorList>
    </citation>
    <scope>NUCLEOTIDE SEQUENCE [LARGE SCALE GENOMIC DNA]</scope>
    <source>
        <strain evidence="3">XZYJT-10</strain>
    </source>
</reference>
<sequence>MSSQVVTYSVDDVAVSFEIQPVDGFVPATSAEEVIGRVRTAMAPAVAAARAVLDQVKEMAPDRVEVKFGIKVTGTTNWLVAKAATEGNFEVTLAWDPQRPTPSPG</sequence>
<evidence type="ECO:0000313" key="3">
    <source>
        <dbReference type="Proteomes" id="UP001596548"/>
    </source>
</evidence>
<dbReference type="Pfam" id="PF19493">
    <property type="entry name" value="Trypco1"/>
    <property type="match status" value="1"/>
</dbReference>
<organism evidence="2 3">
    <name type="scientific">Paractinoplanes rhizophilus</name>
    <dbReference type="NCBI Taxonomy" id="1416877"/>
    <lineage>
        <taxon>Bacteria</taxon>
        <taxon>Bacillati</taxon>
        <taxon>Actinomycetota</taxon>
        <taxon>Actinomycetes</taxon>
        <taxon>Micromonosporales</taxon>
        <taxon>Micromonosporaceae</taxon>
        <taxon>Paractinoplanes</taxon>
    </lineage>
</organism>
<feature type="domain" description="Trypsin-co-occurring" evidence="1">
    <location>
        <begin position="22"/>
        <end position="96"/>
    </location>
</feature>
<name>A0ABW2HS87_9ACTN</name>